<feature type="domain" description="DUF4174" evidence="2">
    <location>
        <begin position="16"/>
        <end position="123"/>
    </location>
</feature>
<keyword evidence="1" id="KW-0732">Signal</keyword>
<name>A0ABT8R146_9BACT</name>
<comment type="caution">
    <text evidence="3">The sequence shown here is derived from an EMBL/GenBank/DDBJ whole genome shotgun (WGS) entry which is preliminary data.</text>
</comment>
<dbReference type="RefSeq" id="WP_302035913.1">
    <property type="nucleotide sequence ID" value="NZ_JAUKPO010000001.1"/>
</dbReference>
<organism evidence="3 4">
    <name type="scientific">Rhodocytophaga aerolata</name>
    <dbReference type="NCBI Taxonomy" id="455078"/>
    <lineage>
        <taxon>Bacteria</taxon>
        <taxon>Pseudomonadati</taxon>
        <taxon>Bacteroidota</taxon>
        <taxon>Cytophagia</taxon>
        <taxon>Cytophagales</taxon>
        <taxon>Rhodocytophagaceae</taxon>
        <taxon>Rhodocytophaga</taxon>
    </lineage>
</organism>
<protein>
    <submittedName>
        <fullName evidence="3">DUF4174 domain-containing protein</fullName>
    </submittedName>
</protein>
<sequence>MHSSQAQSDGSLKEKLTRYTWKKRVLLVVAPSSTDEQLRKQQEMLNKQASGTQDRDMEVIYLPLNTISASDKDYLANTFNIRQSGFYSILLGKDGGEKLRSQTPMDTDQLFSTIDAMPMRKQETRNK</sequence>
<gene>
    <name evidence="3" type="ORF">Q0590_02600</name>
</gene>
<dbReference type="EMBL" id="JAUKPO010000001">
    <property type="protein sequence ID" value="MDO1445119.1"/>
    <property type="molecule type" value="Genomic_DNA"/>
</dbReference>
<evidence type="ECO:0000259" key="2">
    <source>
        <dbReference type="Pfam" id="PF13778"/>
    </source>
</evidence>
<reference evidence="3" key="1">
    <citation type="submission" date="2023-07" db="EMBL/GenBank/DDBJ databases">
        <title>The genome sequence of Rhodocytophaga aerolata KACC 12507.</title>
        <authorList>
            <person name="Zhang X."/>
        </authorList>
    </citation>
    <scope>NUCLEOTIDE SEQUENCE</scope>
    <source>
        <strain evidence="3">KACC 12507</strain>
    </source>
</reference>
<accession>A0ABT8R146</accession>
<evidence type="ECO:0000256" key="1">
    <source>
        <dbReference type="ARBA" id="ARBA00022729"/>
    </source>
</evidence>
<dbReference type="Proteomes" id="UP001168528">
    <property type="component" value="Unassembled WGS sequence"/>
</dbReference>
<evidence type="ECO:0000313" key="4">
    <source>
        <dbReference type="Proteomes" id="UP001168528"/>
    </source>
</evidence>
<proteinExistence type="predicted"/>
<evidence type="ECO:0000313" key="3">
    <source>
        <dbReference type="EMBL" id="MDO1445119.1"/>
    </source>
</evidence>
<keyword evidence="4" id="KW-1185">Reference proteome</keyword>
<dbReference type="InterPro" id="IPR025232">
    <property type="entry name" value="DUF4174"/>
</dbReference>
<dbReference type="Pfam" id="PF13778">
    <property type="entry name" value="DUF4174"/>
    <property type="match status" value="1"/>
</dbReference>